<dbReference type="InterPro" id="IPR008604">
    <property type="entry name" value="MAP7_fam"/>
</dbReference>
<feature type="compositionally biased region" description="Basic and acidic residues" evidence="7">
    <location>
        <begin position="985"/>
        <end position="1004"/>
    </location>
</feature>
<feature type="region of interest" description="Disordered" evidence="7">
    <location>
        <begin position="379"/>
        <end position="410"/>
    </location>
</feature>
<evidence type="ECO:0000256" key="5">
    <source>
        <dbReference type="ARBA" id="ARBA00023212"/>
    </source>
</evidence>
<keyword evidence="4 6" id="KW-0175">Coiled coil</keyword>
<evidence type="ECO:0000313" key="8">
    <source>
        <dbReference type="EMBL" id="KAA8580514.1"/>
    </source>
</evidence>
<feature type="region of interest" description="Disordered" evidence="7">
    <location>
        <begin position="661"/>
        <end position="1011"/>
    </location>
</feature>
<sequence>MWGEVMEVKKRGGQWMEKGVEAAMQELLSALSLNPIRVRRGLSISRAVLGRAGDQGPPSRWPGSGLANWQRSCSGICRAQQNAHCSRNSSGSSYSPTRLEDRDKVCVCNPKTPPCHAIGSAQPNGLPAASSASQSRNVSDFLSPPGMDQPINKQLSTSSAALHSPERVSFVSHRTASPNNHRPYRSSSNRRSIAGFPEEASKAKTPTSCCVFVSAPQSLRGRPQAGALAGRRTLRRRPACWRRDAIYDSCYLSLRAEEELRRQQEEKERQERAALEAEEERREEAFLRAQKEAERKRQERELLHIQEEQERQQRKKRIEEIMKRTRRSEVEPLSGAAASDVRPEAAVPSEEDAPTPAEAPVMLGPLENKSFVDELSDGVQSMDVSSPSVSTSPVSRDEQPSAHEFSPLTEGTDGCPLEHLMELDAHARGQRQGGDMPSYPKLQAGSGVGDLNKNLLIQAYSAASETSQLIHSVAGELVVVMQVQSRNGPTRLFLQILLKLIVRGSPGFPSNVSRVSLARIEDEGWQNVKTTARIPTLQFPWEEPDFDPHKVLAELDGNPSNRSRRSREDPEEHWDYSREDMYPEGQRRSPPFPDDHQFVRHRHPNQEEFYRRRPQSPRLDIVGFVDDRRLSPLHDGGVEGVRRREGFKDLFQRFENRARLPQSPLRISRERLPATPKSHSDHQQREPGTGWRREEQGRGRGRFRDQSPNARLDDQRGGAGRERGRRSTQGPNKDRRREDSHHERIPPFKRQRRQTDDAAHLGYRNEEDFGQQRYSVDTPRDKFGGDTHGSLPRGDGRRGGPLVIEHDHGITGSGEPSRWQQFGDREDLAPDFTRQRSPRPMGSSPERFRALEDREDARGRHIQDKWGDSNYHETRRNSAPQDRPNPVRYGNRDGPVNHRGRGGPRPGRGQFNRGHGGRTGPARNQPRMQQSSQGYQDLPEEDQRPGYRAFREDSYEDPIEGEPDWAEEDRLQQWEPQRSGSLDPHLQREDLDPKMPRQRERAWSDQKTNNMAVVTEETLTIKVDMSRPVNKNR</sequence>
<dbReference type="GO" id="GO:0015630">
    <property type="term" value="C:microtubule cytoskeleton"/>
    <property type="evidence" value="ECO:0007669"/>
    <property type="project" value="InterPro"/>
</dbReference>
<dbReference type="EMBL" id="VOFY01000022">
    <property type="protein sequence ID" value="KAA8580514.1"/>
    <property type="molecule type" value="Genomic_DNA"/>
</dbReference>
<comment type="similarity">
    <text evidence="2">Belongs to the MAP7 family.</text>
</comment>
<feature type="compositionally biased region" description="Basic and acidic residues" evidence="7">
    <location>
        <begin position="794"/>
        <end position="809"/>
    </location>
</feature>
<evidence type="ECO:0000256" key="3">
    <source>
        <dbReference type="ARBA" id="ARBA00022490"/>
    </source>
</evidence>
<dbReference type="InterPro" id="IPR051483">
    <property type="entry name" value="MAP7_domain-containing"/>
</dbReference>
<feature type="compositionally biased region" description="Basic and acidic residues" evidence="7">
    <location>
        <begin position="732"/>
        <end position="746"/>
    </location>
</feature>
<feature type="compositionally biased region" description="Basic and acidic residues" evidence="7">
    <location>
        <begin position="846"/>
        <end position="876"/>
    </location>
</feature>
<feature type="compositionally biased region" description="Basic and acidic residues" evidence="7">
    <location>
        <begin position="753"/>
        <end position="767"/>
    </location>
</feature>
<keyword evidence="9" id="KW-1185">Reference proteome</keyword>
<dbReference type="Pfam" id="PF05672">
    <property type="entry name" value="MAP7"/>
    <property type="match status" value="1"/>
</dbReference>
<dbReference type="PANTHER" id="PTHR15073">
    <property type="entry name" value="MICROTUBULE-ASSOCIATED PROTEIN"/>
    <property type="match status" value="1"/>
</dbReference>
<feature type="compositionally biased region" description="Polar residues" evidence="7">
    <location>
        <begin position="130"/>
        <end position="140"/>
    </location>
</feature>
<dbReference type="PANTHER" id="PTHR15073:SF3">
    <property type="entry name" value="MAP7 DOMAIN-CONTAINING PROTEIN 2"/>
    <property type="match status" value="1"/>
</dbReference>
<evidence type="ECO:0000313" key="9">
    <source>
        <dbReference type="Proteomes" id="UP000327493"/>
    </source>
</evidence>
<feature type="compositionally biased region" description="Acidic residues" evidence="7">
    <location>
        <begin position="954"/>
        <end position="967"/>
    </location>
</feature>
<accession>A0A5J5CF09</accession>
<evidence type="ECO:0000256" key="6">
    <source>
        <dbReference type="SAM" id="Coils"/>
    </source>
</evidence>
<protein>
    <submittedName>
        <fullName evidence="8">Uncharacterized protein</fullName>
    </submittedName>
</protein>
<feature type="region of interest" description="Disordered" evidence="7">
    <location>
        <begin position="323"/>
        <end position="362"/>
    </location>
</feature>
<evidence type="ECO:0000256" key="4">
    <source>
        <dbReference type="ARBA" id="ARBA00023054"/>
    </source>
</evidence>
<comment type="caution">
    <text evidence="8">The sequence shown here is derived from an EMBL/GenBank/DDBJ whole genome shotgun (WGS) entry which is preliminary data.</text>
</comment>
<dbReference type="Proteomes" id="UP000327493">
    <property type="component" value="Chromosome 22"/>
</dbReference>
<feature type="compositionally biased region" description="Polar residues" evidence="7">
    <location>
        <begin position="172"/>
        <end position="191"/>
    </location>
</feature>
<reference evidence="8 9" key="1">
    <citation type="submission" date="2019-08" db="EMBL/GenBank/DDBJ databases">
        <title>A chromosome-level genome assembly, high-density linkage maps, and genome scans reveal the genomic architecture of hybrid incompatibilities underlying speciation via character displacement in darters (Percidae: Etheostominae).</title>
        <authorList>
            <person name="Moran R.L."/>
            <person name="Catchen J.M."/>
            <person name="Fuller R.C."/>
        </authorList>
    </citation>
    <scope>NUCLEOTIDE SEQUENCE [LARGE SCALE GENOMIC DNA]</scope>
    <source>
        <strain evidence="8">EspeVRDwgs_2016</strain>
        <tissue evidence="8">Muscle</tissue>
    </source>
</reference>
<keyword evidence="5" id="KW-0206">Cytoskeleton</keyword>
<dbReference type="AlphaFoldDB" id="A0A5J5CF09"/>
<name>A0A5J5CF09_9PERO</name>
<comment type="subcellular location">
    <subcellularLocation>
        <location evidence="1">Cytoplasm</location>
        <location evidence="1">Cytoskeleton</location>
    </subcellularLocation>
</comment>
<feature type="compositionally biased region" description="Polar residues" evidence="7">
    <location>
        <begin position="926"/>
        <end position="935"/>
    </location>
</feature>
<evidence type="ECO:0000256" key="1">
    <source>
        <dbReference type="ARBA" id="ARBA00004245"/>
    </source>
</evidence>
<feature type="compositionally biased region" description="Polar residues" evidence="7">
    <location>
        <begin position="151"/>
        <end position="161"/>
    </location>
</feature>
<feature type="compositionally biased region" description="Low complexity" evidence="7">
    <location>
        <begin position="384"/>
        <end position="394"/>
    </location>
</feature>
<feature type="compositionally biased region" description="Basic and acidic residues" evidence="7">
    <location>
        <begin position="667"/>
        <end position="722"/>
    </location>
</feature>
<feature type="region of interest" description="Disordered" evidence="7">
    <location>
        <begin position="549"/>
        <end position="599"/>
    </location>
</feature>
<feature type="compositionally biased region" description="Basic and acidic residues" evidence="7">
    <location>
        <begin position="941"/>
        <end position="953"/>
    </location>
</feature>
<organism evidence="8 9">
    <name type="scientific">Etheostoma spectabile</name>
    <name type="common">orangethroat darter</name>
    <dbReference type="NCBI Taxonomy" id="54343"/>
    <lineage>
        <taxon>Eukaryota</taxon>
        <taxon>Metazoa</taxon>
        <taxon>Chordata</taxon>
        <taxon>Craniata</taxon>
        <taxon>Vertebrata</taxon>
        <taxon>Euteleostomi</taxon>
        <taxon>Actinopterygii</taxon>
        <taxon>Neopterygii</taxon>
        <taxon>Teleostei</taxon>
        <taxon>Neoteleostei</taxon>
        <taxon>Acanthomorphata</taxon>
        <taxon>Eupercaria</taxon>
        <taxon>Perciformes</taxon>
        <taxon>Percoidei</taxon>
        <taxon>Percidae</taxon>
        <taxon>Etheostomatinae</taxon>
        <taxon>Etheostoma</taxon>
    </lineage>
</organism>
<dbReference type="GO" id="GO:0000226">
    <property type="term" value="P:microtubule cytoskeleton organization"/>
    <property type="evidence" value="ECO:0007669"/>
    <property type="project" value="InterPro"/>
</dbReference>
<feature type="compositionally biased region" description="Basic and acidic residues" evidence="7">
    <location>
        <begin position="566"/>
        <end position="599"/>
    </location>
</feature>
<gene>
    <name evidence="8" type="ORF">FQN60_013472</name>
</gene>
<feature type="coiled-coil region" evidence="6">
    <location>
        <begin position="253"/>
        <end position="315"/>
    </location>
</feature>
<evidence type="ECO:0000256" key="7">
    <source>
        <dbReference type="SAM" id="MobiDB-lite"/>
    </source>
</evidence>
<proteinExistence type="inferred from homology"/>
<evidence type="ECO:0000256" key="2">
    <source>
        <dbReference type="ARBA" id="ARBA00007525"/>
    </source>
</evidence>
<feature type="region of interest" description="Disordered" evidence="7">
    <location>
        <begin position="119"/>
        <end position="191"/>
    </location>
</feature>
<keyword evidence="3" id="KW-0963">Cytoplasm</keyword>